<sequence length="156" mass="16605">MKRIAARSSALIGTTVALLFVGNSMAHAQTGTWSLSTTGASSSGSWSTSAQTYSFSASVKDTKADGSCAYITFRPKVHYGYTGTWFGVGLSGYELRKEVCGNGTTLYTSPSINVLDKMSALDKTAGDKIKMNIRVCRNVNNAGDNCSEMDTPPIDF</sequence>
<protein>
    <recommendedName>
        <fullName evidence="4">Secreted protein</fullName>
    </recommendedName>
</protein>
<dbReference type="EMBL" id="BAABIW010000020">
    <property type="protein sequence ID" value="GAA5032185.1"/>
    <property type="molecule type" value="Genomic_DNA"/>
</dbReference>
<organism evidence="2 3">
    <name type="scientific">Terrabacter aeriphilus</name>
    <dbReference type="NCBI Taxonomy" id="515662"/>
    <lineage>
        <taxon>Bacteria</taxon>
        <taxon>Bacillati</taxon>
        <taxon>Actinomycetota</taxon>
        <taxon>Actinomycetes</taxon>
        <taxon>Micrococcales</taxon>
        <taxon>Intrasporangiaceae</taxon>
        <taxon>Terrabacter</taxon>
    </lineage>
</organism>
<gene>
    <name evidence="2" type="ORF">GCM10023258_30930</name>
</gene>
<proteinExistence type="predicted"/>
<accession>A0ABP9JJT3</accession>
<dbReference type="Proteomes" id="UP001500427">
    <property type="component" value="Unassembled WGS sequence"/>
</dbReference>
<keyword evidence="1" id="KW-0732">Signal</keyword>
<evidence type="ECO:0000313" key="2">
    <source>
        <dbReference type="EMBL" id="GAA5032185.1"/>
    </source>
</evidence>
<comment type="caution">
    <text evidence="2">The sequence shown here is derived from an EMBL/GenBank/DDBJ whole genome shotgun (WGS) entry which is preliminary data.</text>
</comment>
<evidence type="ECO:0000256" key="1">
    <source>
        <dbReference type="SAM" id="SignalP"/>
    </source>
</evidence>
<feature type="chain" id="PRO_5047084584" description="Secreted protein" evidence="1">
    <location>
        <begin position="29"/>
        <end position="156"/>
    </location>
</feature>
<keyword evidence="3" id="KW-1185">Reference proteome</keyword>
<feature type="signal peptide" evidence="1">
    <location>
        <begin position="1"/>
        <end position="28"/>
    </location>
</feature>
<reference evidence="3" key="1">
    <citation type="journal article" date="2019" name="Int. J. Syst. Evol. Microbiol.">
        <title>The Global Catalogue of Microorganisms (GCM) 10K type strain sequencing project: providing services to taxonomists for standard genome sequencing and annotation.</title>
        <authorList>
            <consortium name="The Broad Institute Genomics Platform"/>
            <consortium name="The Broad Institute Genome Sequencing Center for Infectious Disease"/>
            <person name="Wu L."/>
            <person name="Ma J."/>
        </authorList>
    </citation>
    <scope>NUCLEOTIDE SEQUENCE [LARGE SCALE GENOMIC DNA]</scope>
    <source>
        <strain evidence="3">JCM 17687</strain>
    </source>
</reference>
<evidence type="ECO:0000313" key="3">
    <source>
        <dbReference type="Proteomes" id="UP001500427"/>
    </source>
</evidence>
<evidence type="ECO:0008006" key="4">
    <source>
        <dbReference type="Google" id="ProtNLM"/>
    </source>
</evidence>
<name>A0ABP9JJT3_9MICO</name>
<dbReference type="RefSeq" id="WP_345508400.1">
    <property type="nucleotide sequence ID" value="NZ_BAABIW010000020.1"/>
</dbReference>